<dbReference type="GO" id="GO:0005829">
    <property type="term" value="C:cytosol"/>
    <property type="evidence" value="ECO:0007669"/>
    <property type="project" value="TreeGrafter"/>
</dbReference>
<dbReference type="PROSITE" id="PS51198">
    <property type="entry name" value="UVRD_HELICASE_ATP_BIND"/>
    <property type="match status" value="1"/>
</dbReference>
<evidence type="ECO:0000256" key="6">
    <source>
        <dbReference type="ARBA" id="ARBA00023235"/>
    </source>
</evidence>
<evidence type="ECO:0000256" key="1">
    <source>
        <dbReference type="ARBA" id="ARBA00009922"/>
    </source>
</evidence>
<dbReference type="EC" id="5.6.2.4" evidence="8"/>
<dbReference type="PANTHER" id="PTHR11070:SF3">
    <property type="entry name" value="DNA 3'-5' HELICASE"/>
    <property type="match status" value="1"/>
</dbReference>
<dbReference type="GO" id="GO:0043138">
    <property type="term" value="F:3'-5' DNA helicase activity"/>
    <property type="evidence" value="ECO:0007669"/>
    <property type="project" value="UniProtKB-EC"/>
</dbReference>
<reference evidence="12" key="1">
    <citation type="journal article" date="2020" name="bioRxiv">
        <title>A rank-normalized archaeal taxonomy based on genome phylogeny resolves widespread incomplete and uneven classifications.</title>
        <authorList>
            <person name="Rinke C."/>
            <person name="Chuvochina M."/>
            <person name="Mussig A.J."/>
            <person name="Chaumeil P.-A."/>
            <person name="Waite D.W."/>
            <person name="Whitman W.B."/>
            <person name="Parks D.H."/>
            <person name="Hugenholtz P."/>
        </authorList>
    </citation>
    <scope>NUCLEOTIDE SEQUENCE</scope>
    <source>
        <strain evidence="12">UBA8876</strain>
    </source>
</reference>
<dbReference type="Proteomes" id="UP000600774">
    <property type="component" value="Unassembled WGS sequence"/>
</dbReference>
<evidence type="ECO:0000313" key="12">
    <source>
        <dbReference type="EMBL" id="HIH93685.1"/>
    </source>
</evidence>
<dbReference type="GeneID" id="1474028"/>
<proteinExistence type="inferred from homology"/>
<protein>
    <recommendedName>
        <fullName evidence="8">DNA 3'-5' helicase</fullName>
        <ecNumber evidence="8">5.6.2.4</ecNumber>
    </recommendedName>
</protein>
<sequence length="612" mass="71011">MNHSKSILISSGDVLDNFDHHFRVIAGPGAGKTYWLTNHVKNVVKHSSRLNPVSKVACITYTNIAAEQVLNNLGECVDKVEVSTIHSFFYKNIIKPYASHLYDELGNQLIAVEKIDGHEEHNPSFKKIESWIGEYNPDLKFLIYQENGKKISSALSHLTWEVESSGKCFLDVPKEYRLPKKLKKSYFDYKKLYWQEGRIHHEDVLYFSYRILCENPILLIFLSAKFPYIFLDEFQDTNPIQTMIVKMLAKSGSTIGVIGDPAQSIYSFQGAKREDFLDFYIQDIAYYEIQDNRRSTSKIIRLLNHMRKKGPVQQDCIRNEEGECVRVIIYQKIDDVFDNLTPESDFCVLTLKNSFVTKLKSTSQDNCLEIWDKFKNLDYNRQIFYYHLSVAIAYARQHRYENALNEFLHVFRPNHDGELREPLKGQIPSPLLSRSIAISVLEHVLDLEPFNLSLYRVNESLFSFLSDNGNKYGIFLKKIAKGNFKKFSESVLFSNLVSGVKLGEDLGYIRTIHKAKGAEFKTVFVYLHDESHLNCVLNPDLENEDDLHRIFYVAFSRAMDNLFILTPSLSPENWESLKGLNLEIEIYESIEAEHEYIPKINNRVNRSLLDFF</sequence>
<dbReference type="InterPro" id="IPR014016">
    <property type="entry name" value="UvrD-like_ATP-bd"/>
</dbReference>
<dbReference type="InterPro" id="IPR027417">
    <property type="entry name" value="P-loop_NTPase"/>
</dbReference>
<evidence type="ECO:0000256" key="7">
    <source>
        <dbReference type="ARBA" id="ARBA00034617"/>
    </source>
</evidence>
<keyword evidence="4 10" id="KW-0347">Helicase</keyword>
<dbReference type="GO" id="GO:0005524">
    <property type="term" value="F:ATP binding"/>
    <property type="evidence" value="ECO:0007669"/>
    <property type="project" value="UniProtKB-UniRule"/>
</dbReference>
<keyword evidence="6" id="KW-0413">Isomerase</keyword>
<dbReference type="GO" id="GO:0016787">
    <property type="term" value="F:hydrolase activity"/>
    <property type="evidence" value="ECO:0007669"/>
    <property type="project" value="UniProtKB-UniRule"/>
</dbReference>
<dbReference type="InterPro" id="IPR013986">
    <property type="entry name" value="DExx_box_DNA_helicase_dom_sf"/>
</dbReference>
<gene>
    <name evidence="12" type="ORF">HA338_06470</name>
</gene>
<accession>A0A832SHY2</accession>
<feature type="domain" description="UvrD-like helicase ATP-binding" evidence="11">
    <location>
        <begin position="5"/>
        <end position="296"/>
    </location>
</feature>
<dbReference type="Pfam" id="PF00580">
    <property type="entry name" value="UvrD-helicase"/>
    <property type="match status" value="1"/>
</dbReference>
<dbReference type="SUPFAM" id="SSF52540">
    <property type="entry name" value="P-loop containing nucleoside triphosphate hydrolases"/>
    <property type="match status" value="1"/>
</dbReference>
<dbReference type="InterPro" id="IPR014017">
    <property type="entry name" value="DNA_helicase_UvrD-like_C"/>
</dbReference>
<evidence type="ECO:0000256" key="10">
    <source>
        <dbReference type="PROSITE-ProRule" id="PRU00560"/>
    </source>
</evidence>
<evidence type="ECO:0000256" key="2">
    <source>
        <dbReference type="ARBA" id="ARBA00022741"/>
    </source>
</evidence>
<keyword evidence="3 10" id="KW-0378">Hydrolase</keyword>
<dbReference type="RefSeq" id="WP_011022126.1">
    <property type="nucleotide sequence ID" value="NZ_DUJU01000076.1"/>
</dbReference>
<dbReference type="EMBL" id="DUJU01000076">
    <property type="protein sequence ID" value="HIH93685.1"/>
    <property type="molecule type" value="Genomic_DNA"/>
</dbReference>
<evidence type="ECO:0000259" key="11">
    <source>
        <dbReference type="PROSITE" id="PS51198"/>
    </source>
</evidence>
<evidence type="ECO:0000256" key="8">
    <source>
        <dbReference type="ARBA" id="ARBA00034808"/>
    </source>
</evidence>
<comment type="catalytic activity">
    <reaction evidence="7">
        <text>Couples ATP hydrolysis with the unwinding of duplex DNA by translocating in the 3'-5' direction.</text>
        <dbReference type="EC" id="5.6.2.4"/>
    </reaction>
</comment>
<feature type="binding site" evidence="10">
    <location>
        <begin position="26"/>
        <end position="33"/>
    </location>
    <ligand>
        <name>ATP</name>
        <dbReference type="ChEBI" id="CHEBI:30616"/>
    </ligand>
</feature>
<dbReference type="AlphaFoldDB" id="A0A832SHY2"/>
<evidence type="ECO:0000313" key="13">
    <source>
        <dbReference type="Proteomes" id="UP000600774"/>
    </source>
</evidence>
<dbReference type="Gene3D" id="3.40.50.300">
    <property type="entry name" value="P-loop containing nucleotide triphosphate hydrolases"/>
    <property type="match status" value="2"/>
</dbReference>
<dbReference type="Gene3D" id="1.10.10.160">
    <property type="match status" value="1"/>
</dbReference>
<dbReference type="Pfam" id="PF13361">
    <property type="entry name" value="UvrD_C"/>
    <property type="match status" value="1"/>
</dbReference>
<comment type="catalytic activity">
    <reaction evidence="9">
        <text>ATP + H2O = ADP + phosphate + H(+)</text>
        <dbReference type="Rhea" id="RHEA:13065"/>
        <dbReference type="ChEBI" id="CHEBI:15377"/>
        <dbReference type="ChEBI" id="CHEBI:15378"/>
        <dbReference type="ChEBI" id="CHEBI:30616"/>
        <dbReference type="ChEBI" id="CHEBI:43474"/>
        <dbReference type="ChEBI" id="CHEBI:456216"/>
        <dbReference type="EC" id="5.6.2.4"/>
    </reaction>
</comment>
<evidence type="ECO:0000256" key="9">
    <source>
        <dbReference type="ARBA" id="ARBA00048988"/>
    </source>
</evidence>
<dbReference type="PANTHER" id="PTHR11070">
    <property type="entry name" value="UVRD / RECB / PCRA DNA HELICASE FAMILY MEMBER"/>
    <property type="match status" value="1"/>
</dbReference>
<organism evidence="12 13">
    <name type="scientific">Methanosarcina acetivorans</name>
    <dbReference type="NCBI Taxonomy" id="2214"/>
    <lineage>
        <taxon>Archaea</taxon>
        <taxon>Methanobacteriati</taxon>
        <taxon>Methanobacteriota</taxon>
        <taxon>Stenosarchaea group</taxon>
        <taxon>Methanomicrobia</taxon>
        <taxon>Methanosarcinales</taxon>
        <taxon>Methanosarcinaceae</taxon>
        <taxon>Methanosarcina</taxon>
    </lineage>
</organism>
<dbReference type="GO" id="GO:0000725">
    <property type="term" value="P:recombinational repair"/>
    <property type="evidence" value="ECO:0007669"/>
    <property type="project" value="TreeGrafter"/>
</dbReference>
<comment type="caution">
    <text evidence="12">The sequence shown here is derived from an EMBL/GenBank/DDBJ whole genome shotgun (WGS) entry which is preliminary data.</text>
</comment>
<dbReference type="InterPro" id="IPR000212">
    <property type="entry name" value="DNA_helicase_UvrD/REP"/>
</dbReference>
<keyword evidence="5 10" id="KW-0067">ATP-binding</keyword>
<comment type="similarity">
    <text evidence="1">Belongs to the helicase family. UvrD subfamily.</text>
</comment>
<evidence type="ECO:0000256" key="3">
    <source>
        <dbReference type="ARBA" id="ARBA00022801"/>
    </source>
</evidence>
<evidence type="ECO:0000256" key="4">
    <source>
        <dbReference type="ARBA" id="ARBA00022806"/>
    </source>
</evidence>
<keyword evidence="2 10" id="KW-0547">Nucleotide-binding</keyword>
<dbReference type="GO" id="GO:0003677">
    <property type="term" value="F:DNA binding"/>
    <property type="evidence" value="ECO:0007669"/>
    <property type="project" value="InterPro"/>
</dbReference>
<evidence type="ECO:0000256" key="5">
    <source>
        <dbReference type="ARBA" id="ARBA00022840"/>
    </source>
</evidence>
<name>A0A832SHY2_9EURY</name>